<evidence type="ECO:0000256" key="2">
    <source>
        <dbReference type="ARBA" id="ARBA00009748"/>
    </source>
</evidence>
<evidence type="ECO:0000256" key="7">
    <source>
        <dbReference type="ARBA" id="ARBA00023180"/>
    </source>
</evidence>
<evidence type="ECO:0000256" key="8">
    <source>
        <dbReference type="ARBA" id="ARBA00023288"/>
    </source>
</evidence>
<name>A0AAN8Z9E1_9MAGN</name>
<evidence type="ECO:0000313" key="13">
    <source>
        <dbReference type="EMBL" id="KAK6925353.1"/>
    </source>
</evidence>
<evidence type="ECO:0000256" key="4">
    <source>
        <dbReference type="ARBA" id="ARBA00022622"/>
    </source>
</evidence>
<dbReference type="SMART" id="SM00499">
    <property type="entry name" value="AAI"/>
    <property type="match status" value="1"/>
</dbReference>
<dbReference type="AlphaFoldDB" id="A0AAN8Z9E1"/>
<dbReference type="GO" id="GO:0006869">
    <property type="term" value="P:lipid transport"/>
    <property type="evidence" value="ECO:0007669"/>
    <property type="project" value="InterPro"/>
</dbReference>
<dbReference type="EMBL" id="JBAMMX010000016">
    <property type="protein sequence ID" value="KAK6925353.1"/>
    <property type="molecule type" value="Genomic_DNA"/>
</dbReference>
<evidence type="ECO:0000256" key="11">
    <source>
        <dbReference type="SAM" id="SignalP"/>
    </source>
</evidence>
<dbReference type="Pfam" id="PF14368">
    <property type="entry name" value="LTP_2"/>
    <property type="match status" value="1"/>
</dbReference>
<keyword evidence="14" id="KW-1185">Reference proteome</keyword>
<evidence type="ECO:0000256" key="1">
    <source>
        <dbReference type="ARBA" id="ARBA00004609"/>
    </source>
</evidence>
<keyword evidence="4" id="KW-0336">GPI-anchor</keyword>
<evidence type="ECO:0000259" key="12">
    <source>
        <dbReference type="SMART" id="SM00499"/>
    </source>
</evidence>
<reference evidence="13 14" key="1">
    <citation type="submission" date="2023-12" db="EMBL/GenBank/DDBJ databases">
        <title>A high-quality genome assembly for Dillenia turbinata (Dilleniales).</title>
        <authorList>
            <person name="Chanderbali A."/>
        </authorList>
    </citation>
    <scope>NUCLEOTIDE SEQUENCE [LARGE SCALE GENOMIC DNA]</scope>
    <source>
        <strain evidence="13">LSX21</strain>
        <tissue evidence="13">Leaf</tissue>
    </source>
</reference>
<evidence type="ECO:0000313" key="14">
    <source>
        <dbReference type="Proteomes" id="UP001370490"/>
    </source>
</evidence>
<dbReference type="Proteomes" id="UP001370490">
    <property type="component" value="Unassembled WGS sequence"/>
</dbReference>
<feature type="region of interest" description="Disordered" evidence="9">
    <location>
        <begin position="126"/>
        <end position="146"/>
    </location>
</feature>
<keyword evidence="7" id="KW-0325">Glycoprotein</keyword>
<dbReference type="PANTHER" id="PTHR33044">
    <property type="entry name" value="BIFUNCTIONAL INHIBITOR/LIPID-TRANSFER PROTEIN/SEED STORAGE 2S ALBUMIN SUPERFAMILY PROTEIN-RELATED"/>
    <property type="match status" value="1"/>
</dbReference>
<accession>A0AAN8Z9E1</accession>
<evidence type="ECO:0000256" key="10">
    <source>
        <dbReference type="SAM" id="Phobius"/>
    </source>
</evidence>
<evidence type="ECO:0000256" key="5">
    <source>
        <dbReference type="ARBA" id="ARBA00022729"/>
    </source>
</evidence>
<protein>
    <submittedName>
        <fullName evidence="13">Bifunctional inhibitor/plant lipid transfer protein/seed storage helical domain</fullName>
    </submittedName>
</protein>
<sequence>MVCKIALVCVYLLAIWAVGNVESASSPVQSPVSSVDCSSLILSLADCLSYVSNGSTTTKPEKTCCEGLKSVLKANEECLCEGFKSSAQLGVVLNVTKALTLPTACHASAPSLSNCGLSLLPSESPAESPSIAVTPSGSNSGEAPAPSSGKSAASVVSISLGSAFLVGLLTAFFTSF</sequence>
<keyword evidence="6" id="KW-1015">Disulfide bond</keyword>
<keyword evidence="5 11" id="KW-0732">Signal</keyword>
<feature type="domain" description="Bifunctional inhibitor/plant lipid transfer protein/seed storage helical" evidence="12">
    <location>
        <begin position="37"/>
        <end position="115"/>
    </location>
</feature>
<evidence type="ECO:0000256" key="6">
    <source>
        <dbReference type="ARBA" id="ARBA00023157"/>
    </source>
</evidence>
<evidence type="ECO:0000256" key="3">
    <source>
        <dbReference type="ARBA" id="ARBA00022475"/>
    </source>
</evidence>
<dbReference type="PRINTS" id="PR00382">
    <property type="entry name" value="LIPIDTRNSFER"/>
</dbReference>
<keyword evidence="3" id="KW-1003">Cell membrane</keyword>
<comment type="caution">
    <text evidence="13">The sequence shown here is derived from an EMBL/GenBank/DDBJ whole genome shotgun (WGS) entry which is preliminary data.</text>
</comment>
<dbReference type="InterPro" id="IPR000528">
    <property type="entry name" value="Plant_nsLTP"/>
</dbReference>
<feature type="transmembrane region" description="Helical" evidence="10">
    <location>
        <begin position="152"/>
        <end position="173"/>
    </location>
</feature>
<comment type="similarity">
    <text evidence="2">Belongs to the plant LTP family.</text>
</comment>
<keyword evidence="10" id="KW-1133">Transmembrane helix</keyword>
<evidence type="ECO:0000256" key="9">
    <source>
        <dbReference type="SAM" id="MobiDB-lite"/>
    </source>
</evidence>
<dbReference type="SUPFAM" id="SSF47699">
    <property type="entry name" value="Bifunctional inhibitor/lipid-transfer protein/seed storage 2S albumin"/>
    <property type="match status" value="1"/>
</dbReference>
<keyword evidence="8" id="KW-0449">Lipoprotein</keyword>
<dbReference type="InterPro" id="IPR036312">
    <property type="entry name" value="Bifun_inhib/LTP/seed_sf"/>
</dbReference>
<proteinExistence type="inferred from homology"/>
<organism evidence="13 14">
    <name type="scientific">Dillenia turbinata</name>
    <dbReference type="NCBI Taxonomy" id="194707"/>
    <lineage>
        <taxon>Eukaryota</taxon>
        <taxon>Viridiplantae</taxon>
        <taxon>Streptophyta</taxon>
        <taxon>Embryophyta</taxon>
        <taxon>Tracheophyta</taxon>
        <taxon>Spermatophyta</taxon>
        <taxon>Magnoliopsida</taxon>
        <taxon>eudicotyledons</taxon>
        <taxon>Gunneridae</taxon>
        <taxon>Pentapetalae</taxon>
        <taxon>Dilleniales</taxon>
        <taxon>Dilleniaceae</taxon>
        <taxon>Dillenia</taxon>
    </lineage>
</organism>
<dbReference type="Gene3D" id="1.10.110.10">
    <property type="entry name" value="Plant lipid-transfer and hydrophobic proteins"/>
    <property type="match status" value="1"/>
</dbReference>
<gene>
    <name evidence="13" type="ORF">RJ641_009679</name>
</gene>
<dbReference type="InterPro" id="IPR016140">
    <property type="entry name" value="Bifunc_inhib/LTP/seed_store"/>
</dbReference>
<comment type="subcellular location">
    <subcellularLocation>
        <location evidence="1">Cell membrane</location>
        <topology evidence="1">Lipid-anchor</topology>
        <topology evidence="1">GPI-anchor</topology>
    </subcellularLocation>
</comment>
<dbReference type="FunFam" id="1.10.110.10:FF:000001">
    <property type="entry name" value="Bifunctional inhibitor/lipid-transfer protein/seed storage 2S albumin superfamily protein"/>
    <property type="match status" value="1"/>
</dbReference>
<dbReference type="CDD" id="cd00010">
    <property type="entry name" value="AAI_LTSS"/>
    <property type="match status" value="1"/>
</dbReference>
<feature type="chain" id="PRO_5042955095" evidence="11">
    <location>
        <begin position="24"/>
        <end position="176"/>
    </location>
</feature>
<dbReference type="InterPro" id="IPR043325">
    <property type="entry name" value="LTSS"/>
</dbReference>
<dbReference type="GO" id="GO:0005886">
    <property type="term" value="C:plasma membrane"/>
    <property type="evidence" value="ECO:0007669"/>
    <property type="project" value="UniProtKB-SubCell"/>
</dbReference>
<keyword evidence="10" id="KW-0812">Transmembrane</keyword>
<dbReference type="GO" id="GO:0098552">
    <property type="term" value="C:side of membrane"/>
    <property type="evidence" value="ECO:0007669"/>
    <property type="project" value="UniProtKB-KW"/>
</dbReference>
<feature type="signal peptide" evidence="11">
    <location>
        <begin position="1"/>
        <end position="23"/>
    </location>
</feature>
<dbReference type="GO" id="GO:0008289">
    <property type="term" value="F:lipid binding"/>
    <property type="evidence" value="ECO:0007669"/>
    <property type="project" value="InterPro"/>
</dbReference>
<keyword evidence="10" id="KW-0472">Membrane</keyword>